<gene>
    <name evidence="2" type="ORF">AB5J58_32795</name>
</gene>
<feature type="compositionally biased region" description="Basic and acidic residues" evidence="1">
    <location>
        <begin position="175"/>
        <end position="185"/>
    </location>
</feature>
<sequence>MADENTETGTENNETGEETAATTEGAKPDEGADETQLGDAGKKALSEERTARKAAEKELAEAKAEAARLRRSNAATKGTDLEAIKTEMREEFAAQLVSAEIKAEAKGRLTDVGDVTRYPEYFEGIKAGDEKAITAAVDKLLKEKPYLAAAEDTRKGWGDVGGTQRKAAQPEPETPIERLRRSYSN</sequence>
<accession>A0AB39MDW9</accession>
<evidence type="ECO:0008006" key="3">
    <source>
        <dbReference type="Google" id="ProtNLM"/>
    </source>
</evidence>
<dbReference type="EMBL" id="CP163431">
    <property type="protein sequence ID" value="XDQ04651.1"/>
    <property type="molecule type" value="Genomic_DNA"/>
</dbReference>
<protein>
    <recommendedName>
        <fullName evidence="3">Scaffolding protein</fullName>
    </recommendedName>
</protein>
<evidence type="ECO:0000256" key="1">
    <source>
        <dbReference type="SAM" id="MobiDB-lite"/>
    </source>
</evidence>
<feature type="region of interest" description="Disordered" evidence="1">
    <location>
        <begin position="1"/>
        <end position="82"/>
    </location>
</feature>
<dbReference type="RefSeq" id="WP_369190163.1">
    <property type="nucleotide sequence ID" value="NZ_CP163431.1"/>
</dbReference>
<feature type="region of interest" description="Disordered" evidence="1">
    <location>
        <begin position="152"/>
        <end position="185"/>
    </location>
</feature>
<proteinExistence type="predicted"/>
<evidence type="ECO:0000313" key="2">
    <source>
        <dbReference type="EMBL" id="XDQ04651.1"/>
    </source>
</evidence>
<reference evidence="2" key="1">
    <citation type="submission" date="2024-07" db="EMBL/GenBank/DDBJ databases">
        <authorList>
            <person name="Yu S.T."/>
        </authorList>
    </citation>
    <scope>NUCLEOTIDE SEQUENCE</scope>
    <source>
        <strain evidence="2">R08</strain>
    </source>
</reference>
<name>A0AB39MDW9_9ACTN</name>
<dbReference type="AlphaFoldDB" id="A0AB39MDW9"/>
<feature type="compositionally biased region" description="Basic and acidic residues" evidence="1">
    <location>
        <begin position="40"/>
        <end position="68"/>
    </location>
</feature>
<feature type="compositionally biased region" description="Low complexity" evidence="1">
    <location>
        <begin position="7"/>
        <end position="25"/>
    </location>
</feature>
<organism evidence="2">
    <name type="scientific">Streptomyces sp. R08</name>
    <dbReference type="NCBI Taxonomy" id="3238624"/>
    <lineage>
        <taxon>Bacteria</taxon>
        <taxon>Bacillati</taxon>
        <taxon>Actinomycetota</taxon>
        <taxon>Actinomycetes</taxon>
        <taxon>Kitasatosporales</taxon>
        <taxon>Streptomycetaceae</taxon>
        <taxon>Streptomyces</taxon>
    </lineage>
</organism>